<proteinExistence type="inferred from homology"/>
<dbReference type="Gene3D" id="3.30.54.20">
    <property type="match status" value="1"/>
</dbReference>
<dbReference type="FunFam" id="3.30.980.10:FF:000004">
    <property type="entry name" value="Alanine--tRNA ligase, cytoplasmic"/>
    <property type="match status" value="1"/>
</dbReference>
<dbReference type="AlphaFoldDB" id="A0A6J6E5I4"/>
<dbReference type="GO" id="GO:0002161">
    <property type="term" value="F:aminoacyl-tRNA deacylase activity"/>
    <property type="evidence" value="ECO:0007669"/>
    <property type="project" value="TreeGrafter"/>
</dbReference>
<dbReference type="FunFam" id="3.30.54.20:FF:000001">
    <property type="entry name" value="Alanine--tRNA ligase"/>
    <property type="match status" value="1"/>
</dbReference>
<dbReference type="InterPro" id="IPR012947">
    <property type="entry name" value="tRNA_SAD"/>
</dbReference>
<reference evidence="16" key="1">
    <citation type="submission" date="2020-05" db="EMBL/GenBank/DDBJ databases">
        <authorList>
            <person name="Chiriac C."/>
            <person name="Salcher M."/>
            <person name="Ghai R."/>
            <person name="Kavagutti S V."/>
        </authorList>
    </citation>
    <scope>NUCLEOTIDE SEQUENCE</scope>
</reference>
<dbReference type="InterPro" id="IPR018162">
    <property type="entry name" value="Ala-tRNA-ligase_IIc_anticod-bd"/>
</dbReference>
<keyword evidence="13" id="KW-0030">Aminoacyl-tRNA synthetase</keyword>
<dbReference type="GO" id="GO:0004813">
    <property type="term" value="F:alanine-tRNA ligase activity"/>
    <property type="evidence" value="ECO:0007669"/>
    <property type="project" value="UniProtKB-EC"/>
</dbReference>
<dbReference type="InterPro" id="IPR050058">
    <property type="entry name" value="Ala-tRNA_ligase"/>
</dbReference>
<evidence type="ECO:0000256" key="3">
    <source>
        <dbReference type="ARBA" id="ARBA00013168"/>
    </source>
</evidence>
<protein>
    <recommendedName>
        <fullName evidence="4">Alanine--tRNA ligase</fullName>
        <ecNumber evidence="3">6.1.1.7</ecNumber>
    </recommendedName>
</protein>
<dbReference type="InterPro" id="IPR023033">
    <property type="entry name" value="Ala_tRNA_ligase_euk/bac"/>
</dbReference>
<dbReference type="Gene3D" id="6.10.250.550">
    <property type="match status" value="1"/>
</dbReference>
<dbReference type="GO" id="GO:0005829">
    <property type="term" value="C:cytosol"/>
    <property type="evidence" value="ECO:0007669"/>
    <property type="project" value="TreeGrafter"/>
</dbReference>
<evidence type="ECO:0000256" key="10">
    <source>
        <dbReference type="ARBA" id="ARBA00022840"/>
    </source>
</evidence>
<keyword evidence="6" id="KW-0436">Ligase</keyword>
<evidence type="ECO:0000256" key="9">
    <source>
        <dbReference type="ARBA" id="ARBA00022833"/>
    </source>
</evidence>
<dbReference type="Pfam" id="PF07973">
    <property type="entry name" value="tRNA_SAD"/>
    <property type="match status" value="1"/>
</dbReference>
<dbReference type="InterPro" id="IPR018164">
    <property type="entry name" value="Ala-tRNA-synth_IIc_N"/>
</dbReference>
<dbReference type="InterPro" id="IPR018165">
    <property type="entry name" value="Ala-tRNA-synth_IIc_core"/>
</dbReference>
<dbReference type="InterPro" id="IPR045864">
    <property type="entry name" value="aa-tRNA-synth_II/BPL/LPL"/>
</dbReference>
<evidence type="ECO:0000313" key="16">
    <source>
        <dbReference type="EMBL" id="CAB4570584.1"/>
    </source>
</evidence>
<comment type="cofactor">
    <cofactor evidence="1">
        <name>Zn(2+)</name>
        <dbReference type="ChEBI" id="CHEBI:29105"/>
    </cofactor>
</comment>
<dbReference type="EMBL" id="CAEZTU010000005">
    <property type="protein sequence ID" value="CAB4570584.1"/>
    <property type="molecule type" value="Genomic_DNA"/>
</dbReference>
<evidence type="ECO:0000256" key="1">
    <source>
        <dbReference type="ARBA" id="ARBA00001947"/>
    </source>
</evidence>
<evidence type="ECO:0000256" key="12">
    <source>
        <dbReference type="ARBA" id="ARBA00022917"/>
    </source>
</evidence>
<dbReference type="SUPFAM" id="SSF55186">
    <property type="entry name" value="ThrRS/AlaRS common domain"/>
    <property type="match status" value="1"/>
</dbReference>
<keyword evidence="12" id="KW-0648">Protein biosynthesis</keyword>
<dbReference type="InterPro" id="IPR009000">
    <property type="entry name" value="Transl_B-barrel_sf"/>
</dbReference>
<evidence type="ECO:0000256" key="13">
    <source>
        <dbReference type="ARBA" id="ARBA00023146"/>
    </source>
</evidence>
<keyword evidence="9" id="KW-0862">Zinc</keyword>
<evidence type="ECO:0000256" key="11">
    <source>
        <dbReference type="ARBA" id="ARBA00022884"/>
    </source>
</evidence>
<dbReference type="FunFam" id="3.10.310.40:FF:000001">
    <property type="entry name" value="Alanine--tRNA ligase"/>
    <property type="match status" value="1"/>
</dbReference>
<keyword evidence="11" id="KW-0694">RNA-binding</keyword>
<dbReference type="SUPFAM" id="SSF50447">
    <property type="entry name" value="Translation proteins"/>
    <property type="match status" value="1"/>
</dbReference>
<dbReference type="EC" id="6.1.1.7" evidence="3"/>
<dbReference type="Gene3D" id="3.10.310.40">
    <property type="match status" value="1"/>
</dbReference>
<dbReference type="NCBIfam" id="TIGR00344">
    <property type="entry name" value="alaS"/>
    <property type="match status" value="1"/>
</dbReference>
<evidence type="ECO:0000256" key="5">
    <source>
        <dbReference type="ARBA" id="ARBA00022555"/>
    </source>
</evidence>
<dbReference type="GO" id="GO:0005524">
    <property type="term" value="F:ATP binding"/>
    <property type="evidence" value="ECO:0007669"/>
    <property type="project" value="UniProtKB-KW"/>
</dbReference>
<evidence type="ECO:0000256" key="2">
    <source>
        <dbReference type="ARBA" id="ARBA00008226"/>
    </source>
</evidence>
<dbReference type="PANTHER" id="PTHR11777:SF9">
    <property type="entry name" value="ALANINE--TRNA LIGASE, CYTOPLASMIC"/>
    <property type="match status" value="1"/>
</dbReference>
<dbReference type="CDD" id="cd00673">
    <property type="entry name" value="AlaRS_core"/>
    <property type="match status" value="1"/>
</dbReference>
<feature type="domain" description="Alanyl-transfer RNA synthetases family profile" evidence="15">
    <location>
        <begin position="1"/>
        <end position="718"/>
    </location>
</feature>
<evidence type="ECO:0000256" key="4">
    <source>
        <dbReference type="ARBA" id="ARBA00017959"/>
    </source>
</evidence>
<dbReference type="SMART" id="SM00863">
    <property type="entry name" value="tRNA_SAD"/>
    <property type="match status" value="1"/>
</dbReference>
<evidence type="ECO:0000256" key="6">
    <source>
        <dbReference type="ARBA" id="ARBA00022598"/>
    </source>
</evidence>
<dbReference type="PANTHER" id="PTHR11777">
    <property type="entry name" value="ALANYL-TRNA SYNTHETASE"/>
    <property type="match status" value="1"/>
</dbReference>
<keyword evidence="8" id="KW-0547">Nucleotide-binding</keyword>
<dbReference type="Gene3D" id="3.30.930.10">
    <property type="entry name" value="Bira Bifunctional Protein, Domain 2"/>
    <property type="match status" value="1"/>
</dbReference>
<dbReference type="PROSITE" id="PS50860">
    <property type="entry name" value="AA_TRNA_LIGASE_II_ALA"/>
    <property type="match status" value="1"/>
</dbReference>
<evidence type="ECO:0000259" key="15">
    <source>
        <dbReference type="PROSITE" id="PS50860"/>
    </source>
</evidence>
<evidence type="ECO:0000256" key="14">
    <source>
        <dbReference type="SAM" id="Coils"/>
    </source>
</evidence>
<dbReference type="FunFam" id="3.30.930.10:FF:000004">
    <property type="entry name" value="Alanine--tRNA ligase"/>
    <property type="match status" value="1"/>
</dbReference>
<dbReference type="Gene3D" id="2.40.30.130">
    <property type="match status" value="1"/>
</dbReference>
<evidence type="ECO:0000256" key="8">
    <source>
        <dbReference type="ARBA" id="ARBA00022741"/>
    </source>
</evidence>
<keyword evidence="10" id="KW-0067">ATP-binding</keyword>
<dbReference type="InterPro" id="IPR018163">
    <property type="entry name" value="Thr/Ala-tRNA-synth_IIc_edit"/>
</dbReference>
<keyword evidence="14" id="KW-0175">Coiled coil</keyword>
<dbReference type="GO" id="GO:0006419">
    <property type="term" value="P:alanyl-tRNA aminoacylation"/>
    <property type="evidence" value="ECO:0007669"/>
    <property type="project" value="InterPro"/>
</dbReference>
<evidence type="ECO:0000256" key="7">
    <source>
        <dbReference type="ARBA" id="ARBA00022723"/>
    </source>
</evidence>
<keyword evidence="7" id="KW-0479">Metal-binding</keyword>
<feature type="coiled-coil region" evidence="14">
    <location>
        <begin position="734"/>
        <end position="761"/>
    </location>
</feature>
<dbReference type="InterPro" id="IPR002318">
    <property type="entry name" value="Ala-tRNA-lgiase_IIc"/>
</dbReference>
<dbReference type="SUPFAM" id="SSF55681">
    <property type="entry name" value="Class II aaRS and biotin synthetases"/>
    <property type="match status" value="1"/>
</dbReference>
<dbReference type="PRINTS" id="PR00980">
    <property type="entry name" value="TRNASYNTHALA"/>
</dbReference>
<keyword evidence="5" id="KW-0820">tRNA-binding</keyword>
<dbReference type="SUPFAM" id="SSF101353">
    <property type="entry name" value="Putative anticodon-binding domain of alanyl-tRNA synthetase (AlaRS)"/>
    <property type="match status" value="1"/>
</dbReference>
<dbReference type="InterPro" id="IPR003156">
    <property type="entry name" value="DHHA1_dom"/>
</dbReference>
<dbReference type="GO" id="GO:0046872">
    <property type="term" value="F:metal ion binding"/>
    <property type="evidence" value="ECO:0007669"/>
    <property type="project" value="UniProtKB-KW"/>
</dbReference>
<name>A0A6J6E5I4_9ZZZZ</name>
<sequence length="885" mass="96476">MDSADIRRRFLDFFEKNGHTIVPSASLIANDPTLLLVNAGMVPLKPYFLGEAPAPYKRATSVQKCVRTLDIEEVGKTTRHGSFFQMAGNFSFGDYFKEGAITMAWKLLTSSVKDGGYGFDPEKLWVTIYLDDEEAYDIWRNIVGVPENKIQRRGMADNFWSMGVPGPCGPCSEIYFDRGPEHGKEGGPIADEERYLEVWNLVFMQYNRGEGGGKDDFPLNGELPAKNIDTGMGIERMAAILQGVDNIYEIDTTKMILDKATEIVGIKYGADNSADIRLRVVADHTRTAAFLIGDGVIPGNEGRGYVLRRMMRRVIRNMRILGAENPVMKDLIEATIKAMGPQYPELNTDKKRILEIAIGEETSFAQTLKTGTLLFENSIEDLKKNKSKALSGEKVFELHDTYGFPYDLTLEMASEAGIAIDAEGFKRLMLEQKNRAKADAKERKQGLGDLQQYRVLADLAGITNFTGYTETSSEVSLKGLLQDGNVAKSVAQGIDVEFVLDRSPFYAEGGGQLADSGKLVLSNGAEIEIDDVQQPVPGLYVHRGRVTKGEAVTGLKGVGEVDLLRRKAISRAHTATHLIHKAFREALGETATQLGSENSPGRLRFDFPSPKPVPQSVLNDVEERVNEVLLSDLGVSAQLMSQDQARAMGAMALFGEKYGDVVRVVSVGDWAHELCGGTHAQRSAQLGVVKFLSEQSIGAGTRRVEALVGTDAYQFLAREHLIVSNLQEMLKGRAEELPEKVSSLMDRLKDAEKEIEKARKSQLSGSINDYLKTAHDVNGVKVANFLAQGELGANDIRELVTNVRGQLGEAAAVVIGAGISSDKVNVVVATNDAARKKNLNAGEILNLVLAKLDGKGGGKPDMAQGAGTNISDAKNVIAGVDNLIR</sequence>
<dbReference type="Gene3D" id="3.30.980.10">
    <property type="entry name" value="Threonyl-trna Synthetase, Chain A, domain 2"/>
    <property type="match status" value="1"/>
</dbReference>
<organism evidence="16">
    <name type="scientific">freshwater metagenome</name>
    <dbReference type="NCBI Taxonomy" id="449393"/>
    <lineage>
        <taxon>unclassified sequences</taxon>
        <taxon>metagenomes</taxon>
        <taxon>ecological metagenomes</taxon>
    </lineage>
</organism>
<dbReference type="Pfam" id="PF02272">
    <property type="entry name" value="DHHA1"/>
    <property type="match status" value="1"/>
</dbReference>
<gene>
    <name evidence="16" type="ORF">UFOPK1740_00198</name>
</gene>
<accession>A0A6J6E5I4</accession>
<dbReference type="GO" id="GO:0000049">
    <property type="term" value="F:tRNA binding"/>
    <property type="evidence" value="ECO:0007669"/>
    <property type="project" value="UniProtKB-KW"/>
</dbReference>
<dbReference type="Pfam" id="PF01411">
    <property type="entry name" value="tRNA-synt_2c"/>
    <property type="match status" value="1"/>
</dbReference>
<comment type="similarity">
    <text evidence="2">Belongs to the class-II aminoacyl-tRNA synthetase family.</text>
</comment>
<dbReference type="HAMAP" id="MF_00036_B">
    <property type="entry name" value="Ala_tRNA_synth_B"/>
    <property type="match status" value="1"/>
</dbReference>